<accession>A0A9D3UY80</accession>
<name>A0A9D3UY80_9ROSI</name>
<dbReference type="AlphaFoldDB" id="A0A9D3UY80"/>
<dbReference type="EMBL" id="JAIQCV010000009">
    <property type="protein sequence ID" value="KAH1064154.1"/>
    <property type="molecule type" value="Genomic_DNA"/>
</dbReference>
<organism evidence="1 2">
    <name type="scientific">Gossypium stocksii</name>
    <dbReference type="NCBI Taxonomy" id="47602"/>
    <lineage>
        <taxon>Eukaryota</taxon>
        <taxon>Viridiplantae</taxon>
        <taxon>Streptophyta</taxon>
        <taxon>Embryophyta</taxon>
        <taxon>Tracheophyta</taxon>
        <taxon>Spermatophyta</taxon>
        <taxon>Magnoliopsida</taxon>
        <taxon>eudicotyledons</taxon>
        <taxon>Gunneridae</taxon>
        <taxon>Pentapetalae</taxon>
        <taxon>rosids</taxon>
        <taxon>malvids</taxon>
        <taxon>Malvales</taxon>
        <taxon>Malvaceae</taxon>
        <taxon>Malvoideae</taxon>
        <taxon>Gossypium</taxon>
    </lineage>
</organism>
<sequence>AEEKYTNTTFKRSFYLEKGFLFQDVPFMGYDESVSAIVKKHGWQIFLLHPEDVLTKVYGLPNGQDEHSQFATKITAEGLNQVLQDLYVEGTKWTLSK</sequence>
<keyword evidence="2" id="KW-1185">Reference proteome</keyword>
<reference evidence="1 2" key="1">
    <citation type="journal article" date="2021" name="Plant Biotechnol. J.">
        <title>Multi-omics assisted identification of the key and species-specific regulatory components of drought-tolerant mechanisms in Gossypium stocksii.</title>
        <authorList>
            <person name="Yu D."/>
            <person name="Ke L."/>
            <person name="Zhang D."/>
            <person name="Wu Y."/>
            <person name="Sun Y."/>
            <person name="Mei J."/>
            <person name="Sun J."/>
            <person name="Sun Y."/>
        </authorList>
    </citation>
    <scope>NUCLEOTIDE SEQUENCE [LARGE SCALE GENOMIC DNA]</scope>
    <source>
        <strain evidence="2">cv. E1</strain>
        <tissue evidence="1">Leaf</tissue>
    </source>
</reference>
<feature type="non-terminal residue" evidence="1">
    <location>
        <position position="1"/>
    </location>
</feature>
<evidence type="ECO:0000313" key="1">
    <source>
        <dbReference type="EMBL" id="KAH1064154.1"/>
    </source>
</evidence>
<dbReference type="Proteomes" id="UP000828251">
    <property type="component" value="Unassembled WGS sequence"/>
</dbReference>
<comment type="caution">
    <text evidence="1">The sequence shown here is derived from an EMBL/GenBank/DDBJ whole genome shotgun (WGS) entry which is preliminary data.</text>
</comment>
<protein>
    <submittedName>
        <fullName evidence="1">Uncharacterized protein</fullName>
    </submittedName>
</protein>
<proteinExistence type="predicted"/>
<evidence type="ECO:0000313" key="2">
    <source>
        <dbReference type="Proteomes" id="UP000828251"/>
    </source>
</evidence>
<gene>
    <name evidence="1" type="ORF">J1N35_029141</name>
</gene>